<feature type="domain" description="CBS" evidence="4">
    <location>
        <begin position="13"/>
        <end position="70"/>
    </location>
</feature>
<accession>A0A977NN79</accession>
<protein>
    <submittedName>
        <fullName evidence="5">CBS domain-containing protein</fullName>
    </submittedName>
</protein>
<dbReference type="Gene3D" id="3.10.580.10">
    <property type="entry name" value="CBS-domain"/>
    <property type="match status" value="1"/>
</dbReference>
<dbReference type="PANTHER" id="PTHR43080:SF2">
    <property type="entry name" value="CBS DOMAIN-CONTAINING PROTEIN"/>
    <property type="match status" value="1"/>
</dbReference>
<evidence type="ECO:0000256" key="1">
    <source>
        <dbReference type="ARBA" id="ARBA00023122"/>
    </source>
</evidence>
<proteinExistence type="predicted"/>
<dbReference type="RefSeq" id="WP_075055935.1">
    <property type="nucleotide sequence ID" value="NZ_CP103305.1"/>
</dbReference>
<dbReference type="SMART" id="SM00116">
    <property type="entry name" value="CBS"/>
    <property type="match status" value="2"/>
</dbReference>
<organism evidence="5">
    <name type="scientific">Nitrososphaera viennensis</name>
    <dbReference type="NCBI Taxonomy" id="1034015"/>
    <lineage>
        <taxon>Archaea</taxon>
        <taxon>Nitrososphaerota</taxon>
        <taxon>Nitrososphaeria</taxon>
        <taxon>Nitrososphaerales</taxon>
        <taxon>Nitrososphaeraceae</taxon>
        <taxon>Nitrososphaera</taxon>
    </lineage>
</organism>
<dbReference type="Proteomes" id="UP001059771">
    <property type="component" value="Chromosome"/>
</dbReference>
<dbReference type="Pfam" id="PF00571">
    <property type="entry name" value="CBS"/>
    <property type="match status" value="2"/>
</dbReference>
<dbReference type="PROSITE" id="PS00028">
    <property type="entry name" value="ZINC_FINGER_C2H2_1"/>
    <property type="match status" value="1"/>
</dbReference>
<dbReference type="PROSITE" id="PS50157">
    <property type="entry name" value="ZINC_FINGER_C2H2_2"/>
    <property type="match status" value="1"/>
</dbReference>
<dbReference type="GeneID" id="74945661"/>
<evidence type="ECO:0000259" key="3">
    <source>
        <dbReference type="PROSITE" id="PS50157"/>
    </source>
</evidence>
<dbReference type="EMBL" id="CP103305">
    <property type="protein sequence ID" value="UVS69560.1"/>
    <property type="molecule type" value="Genomic_DNA"/>
</dbReference>
<keyword evidence="1 2" id="KW-0129">CBS domain</keyword>
<sequence length="183" mass="19796">MQADLGRKVGELATPDMLVMDETSCVAEAVKAMKKKDFSSVLVSHKGTKELVGIITERDILYKVVAENKGPFKTTLKEIMSTPLITVDESATVLEATLIMRNKGIRRLPVKRKGEIIGLLTLMSIVGNMPGKSIEAGLIETGVGANITCPYCGSGFESKQDLSKHVDRLHIGSGLLEGDLRQI</sequence>
<dbReference type="PROSITE" id="PS51371">
    <property type="entry name" value="CBS"/>
    <property type="match status" value="2"/>
</dbReference>
<dbReference type="SUPFAM" id="SSF54631">
    <property type="entry name" value="CBS-domain pair"/>
    <property type="match status" value="1"/>
</dbReference>
<gene>
    <name evidence="5" type="ORF">NWT39_01950</name>
</gene>
<evidence type="ECO:0000313" key="5">
    <source>
        <dbReference type="EMBL" id="UVS69560.1"/>
    </source>
</evidence>
<dbReference type="InterPro" id="IPR013087">
    <property type="entry name" value="Znf_C2H2_type"/>
</dbReference>
<feature type="domain" description="CBS" evidence="4">
    <location>
        <begin position="80"/>
        <end position="136"/>
    </location>
</feature>
<reference evidence="5" key="1">
    <citation type="submission" date="2022-08" db="EMBL/GenBank/DDBJ databases">
        <title>Dynamic responses of ammonia-oxidizing microbial communities induced by reactive oxygen species (ROS) in fluctuating redox aquifers.</title>
        <authorList>
            <person name="Wang P."/>
            <person name="Wang H."/>
        </authorList>
    </citation>
    <scope>NUCLEOTIDE SEQUENCE</scope>
    <source>
        <strain evidence="5">PLX03</strain>
    </source>
</reference>
<evidence type="ECO:0000256" key="2">
    <source>
        <dbReference type="PROSITE-ProRule" id="PRU00703"/>
    </source>
</evidence>
<dbReference type="InterPro" id="IPR051257">
    <property type="entry name" value="Diverse_CBS-Domain"/>
</dbReference>
<evidence type="ECO:0000259" key="4">
    <source>
        <dbReference type="PROSITE" id="PS51371"/>
    </source>
</evidence>
<dbReference type="AlphaFoldDB" id="A0A977NN79"/>
<dbReference type="InterPro" id="IPR046342">
    <property type="entry name" value="CBS_dom_sf"/>
</dbReference>
<dbReference type="InterPro" id="IPR000644">
    <property type="entry name" value="CBS_dom"/>
</dbReference>
<dbReference type="PANTHER" id="PTHR43080">
    <property type="entry name" value="CBS DOMAIN-CONTAINING PROTEIN CBSX3, MITOCHONDRIAL"/>
    <property type="match status" value="1"/>
</dbReference>
<feature type="domain" description="C2H2-type" evidence="3">
    <location>
        <begin position="147"/>
        <end position="175"/>
    </location>
</feature>
<name>A0A977NN79_9ARCH</name>